<dbReference type="Gene3D" id="3.40.50.1820">
    <property type="entry name" value="alpha/beta hydrolase"/>
    <property type="match status" value="1"/>
</dbReference>
<feature type="region of interest" description="Disordered" evidence="8">
    <location>
        <begin position="34"/>
        <end position="65"/>
    </location>
</feature>
<reference evidence="9" key="1">
    <citation type="submission" date="2023-06" db="EMBL/GenBank/DDBJ databases">
        <title>Genome-scale phylogeny and comparative genomics of the fungal order Sordariales.</title>
        <authorList>
            <consortium name="Lawrence Berkeley National Laboratory"/>
            <person name="Hensen N."/>
            <person name="Bonometti L."/>
            <person name="Westerberg I."/>
            <person name="Brannstrom I.O."/>
            <person name="Guillou S."/>
            <person name="Cros-Aarteil S."/>
            <person name="Calhoun S."/>
            <person name="Haridas S."/>
            <person name="Kuo A."/>
            <person name="Mondo S."/>
            <person name="Pangilinan J."/>
            <person name="Riley R."/>
            <person name="Labutti K."/>
            <person name="Andreopoulos B."/>
            <person name="Lipzen A."/>
            <person name="Chen C."/>
            <person name="Yanf M."/>
            <person name="Daum C."/>
            <person name="Ng V."/>
            <person name="Clum A."/>
            <person name="Steindorff A."/>
            <person name="Ohm R."/>
            <person name="Martin F."/>
            <person name="Silar P."/>
            <person name="Natvig D."/>
            <person name="Lalanne C."/>
            <person name="Gautier V."/>
            <person name="Ament-Velasquez S.L."/>
            <person name="Kruys A."/>
            <person name="Hutchinson M.I."/>
            <person name="Powell A.J."/>
            <person name="Barry K."/>
            <person name="Miller A.N."/>
            <person name="Grigoriev I.V."/>
            <person name="Debuchy R."/>
            <person name="Gladieux P."/>
            <person name="Thoren M.H."/>
            <person name="Johannesson H."/>
        </authorList>
    </citation>
    <scope>NUCLEOTIDE SEQUENCE</scope>
    <source>
        <strain evidence="9">CBS 606.72</strain>
    </source>
</reference>
<dbReference type="SUPFAM" id="SSF53474">
    <property type="entry name" value="alpha/beta-Hydrolases"/>
    <property type="match status" value="1"/>
</dbReference>
<dbReference type="InterPro" id="IPR029058">
    <property type="entry name" value="AB_hydrolase_fold"/>
</dbReference>
<dbReference type="PROSITE" id="PS00131">
    <property type="entry name" value="CARBOXYPEPT_SER_SER"/>
    <property type="match status" value="1"/>
</dbReference>
<dbReference type="Proteomes" id="UP001175000">
    <property type="component" value="Unassembled WGS sequence"/>
</dbReference>
<keyword evidence="3 7" id="KW-0645">Protease</keyword>
<dbReference type="AlphaFoldDB" id="A0AA39X570"/>
<dbReference type="Pfam" id="PF00450">
    <property type="entry name" value="Peptidase_S10"/>
    <property type="match status" value="1"/>
</dbReference>
<dbReference type="GO" id="GO:0004185">
    <property type="term" value="F:serine-type carboxypeptidase activity"/>
    <property type="evidence" value="ECO:0007669"/>
    <property type="project" value="UniProtKB-UniRule"/>
</dbReference>
<accession>A0AA39X570</accession>
<feature type="chain" id="PRO_5041486598" description="Carboxypeptidase" evidence="7">
    <location>
        <begin position="21"/>
        <end position="558"/>
    </location>
</feature>
<keyword evidence="4 7" id="KW-0732">Signal</keyword>
<evidence type="ECO:0000256" key="1">
    <source>
        <dbReference type="ARBA" id="ARBA00009431"/>
    </source>
</evidence>
<dbReference type="GO" id="GO:0006508">
    <property type="term" value="P:proteolysis"/>
    <property type="evidence" value="ECO:0007669"/>
    <property type="project" value="UniProtKB-KW"/>
</dbReference>
<evidence type="ECO:0000256" key="8">
    <source>
        <dbReference type="SAM" id="MobiDB-lite"/>
    </source>
</evidence>
<evidence type="ECO:0000256" key="6">
    <source>
        <dbReference type="ARBA" id="ARBA00023180"/>
    </source>
</evidence>
<evidence type="ECO:0000256" key="3">
    <source>
        <dbReference type="ARBA" id="ARBA00022670"/>
    </source>
</evidence>
<dbReference type="EC" id="3.4.16.-" evidence="7"/>
<evidence type="ECO:0000256" key="7">
    <source>
        <dbReference type="RuleBase" id="RU361156"/>
    </source>
</evidence>
<organism evidence="9 10">
    <name type="scientific">Immersiella caudata</name>
    <dbReference type="NCBI Taxonomy" id="314043"/>
    <lineage>
        <taxon>Eukaryota</taxon>
        <taxon>Fungi</taxon>
        <taxon>Dikarya</taxon>
        <taxon>Ascomycota</taxon>
        <taxon>Pezizomycotina</taxon>
        <taxon>Sordariomycetes</taxon>
        <taxon>Sordariomycetidae</taxon>
        <taxon>Sordariales</taxon>
        <taxon>Lasiosphaeriaceae</taxon>
        <taxon>Immersiella</taxon>
    </lineage>
</organism>
<dbReference type="FunFam" id="3.40.50.1820:FF:000118">
    <property type="entry name" value="Carboxypeptidase"/>
    <property type="match status" value="1"/>
</dbReference>
<dbReference type="InterPro" id="IPR001563">
    <property type="entry name" value="Peptidase_S10"/>
</dbReference>
<keyword evidence="5 7" id="KW-0378">Hydrolase</keyword>
<feature type="region of interest" description="Disordered" evidence="8">
    <location>
        <begin position="532"/>
        <end position="558"/>
    </location>
</feature>
<gene>
    <name evidence="9" type="ORF">B0T14DRAFT_543834</name>
</gene>
<dbReference type="EMBL" id="JAULSU010000002">
    <property type="protein sequence ID" value="KAK0627147.1"/>
    <property type="molecule type" value="Genomic_DNA"/>
</dbReference>
<protein>
    <recommendedName>
        <fullName evidence="7">Carboxypeptidase</fullName>
        <ecNumber evidence="7">3.4.16.-</ecNumber>
    </recommendedName>
</protein>
<keyword evidence="2 7" id="KW-0121">Carboxypeptidase</keyword>
<dbReference type="PANTHER" id="PTHR11802">
    <property type="entry name" value="SERINE PROTEASE FAMILY S10 SERINE CARBOXYPEPTIDASE"/>
    <property type="match status" value="1"/>
</dbReference>
<name>A0AA39X570_9PEZI</name>
<proteinExistence type="inferred from homology"/>
<dbReference type="InterPro" id="IPR018202">
    <property type="entry name" value="Ser_caboxypep_ser_AS"/>
</dbReference>
<evidence type="ECO:0000256" key="2">
    <source>
        <dbReference type="ARBA" id="ARBA00022645"/>
    </source>
</evidence>
<evidence type="ECO:0000256" key="4">
    <source>
        <dbReference type="ARBA" id="ARBA00022729"/>
    </source>
</evidence>
<evidence type="ECO:0000313" key="10">
    <source>
        <dbReference type="Proteomes" id="UP001175000"/>
    </source>
</evidence>
<keyword evidence="6" id="KW-0325">Glycoprotein</keyword>
<dbReference type="PROSITE" id="PS00560">
    <property type="entry name" value="CARBOXYPEPT_SER_HIS"/>
    <property type="match status" value="1"/>
</dbReference>
<comment type="caution">
    <text evidence="9">The sequence shown here is derived from an EMBL/GenBank/DDBJ whole genome shotgun (WGS) entry which is preliminary data.</text>
</comment>
<feature type="signal peptide" evidence="7">
    <location>
        <begin position="1"/>
        <end position="20"/>
    </location>
</feature>
<comment type="similarity">
    <text evidence="1 7">Belongs to the peptidase S10 family.</text>
</comment>
<evidence type="ECO:0000256" key="5">
    <source>
        <dbReference type="ARBA" id="ARBA00022801"/>
    </source>
</evidence>
<dbReference type="PANTHER" id="PTHR11802:SF479">
    <property type="entry name" value="CARBOXYPEPTIDASE"/>
    <property type="match status" value="1"/>
</dbReference>
<dbReference type="PRINTS" id="PR00724">
    <property type="entry name" value="CRBOXYPTASEC"/>
</dbReference>
<evidence type="ECO:0000313" key="9">
    <source>
        <dbReference type="EMBL" id="KAK0627147.1"/>
    </source>
</evidence>
<sequence>MRFIAAILSALLVFSSAATAAFGATRVHQRFQQFTSKQRASTKEPGFGTKERIPRSPASSPQFLNANTTSMSAIPEVGFDVGESYAGSLPISSSSTEQANLFFWFFPSTNPTASKEIVIWLNGGPGCSSLSGLLQENGPILWQTGTFKPVRNPWAWNTLTNMIWVEQPVGTGFTTGPATAKSEEDVASQFNGFWKNFVDTFGIHGYKVYIAGESYAGMYCPYIASAMLDANDKSYFDLSGLMIYDPVIAEDAIQSLIPMVQFVDYWNGLFSFNDTFRDSLHARDKKCGHSAYVKEYLVYPPKAPQPGGAELPGYMDPDCYSIFSDVVDAAMTLNPCYDIYQVATTCPLSWDVLGFPGSRMFTPDGADIYFNRADVKAAIHAPSDINWSICGTRFVFPNGDNSEPPIRSVIPHVIDATQNVMISHGALDGLLLANGTLLAIQNMTWGGKLGFQNKPTQPFYVPANNLWDSPMSIAAEGVLGTVITERGLTYIGVPLAGHMVPMYTPSAAYRQLEFLLGRVNCLNCTVPFTTDTTAPSQSEQPLGEGTAPQGWSGERPDY</sequence>
<dbReference type="InterPro" id="IPR033124">
    <property type="entry name" value="Ser_caboxypep_his_AS"/>
</dbReference>
<keyword evidence="10" id="KW-1185">Reference proteome</keyword>